<organism evidence="1 2">
    <name type="scientific">Spirulina subsalsa FACHB-351</name>
    <dbReference type="NCBI Taxonomy" id="234711"/>
    <lineage>
        <taxon>Bacteria</taxon>
        <taxon>Bacillati</taxon>
        <taxon>Cyanobacteriota</taxon>
        <taxon>Cyanophyceae</taxon>
        <taxon>Spirulinales</taxon>
        <taxon>Spirulinaceae</taxon>
        <taxon>Spirulina</taxon>
    </lineage>
</organism>
<name>A0ABT3LB95_9CYAN</name>
<proteinExistence type="predicted"/>
<dbReference type="RefSeq" id="WP_265266703.1">
    <property type="nucleotide sequence ID" value="NZ_JAIHOM010000176.1"/>
</dbReference>
<evidence type="ECO:0000313" key="1">
    <source>
        <dbReference type="EMBL" id="MCW6038778.1"/>
    </source>
</evidence>
<dbReference type="Proteomes" id="UP001526426">
    <property type="component" value="Unassembled WGS sequence"/>
</dbReference>
<gene>
    <name evidence="1" type="ORF">K4A83_21260</name>
</gene>
<sequence>MSALPIPQFELQSPLELAQLLQSAKTWREVEALTTSYPHLKVAAWELLTEGDKERIKTLKQWQDFAIAQKFPIGCTVQRIDDAEHLTGEVVQYWRAYGVEYVTFKVGADYDWCRGSLLEKV</sequence>
<accession>A0ABT3LB95</accession>
<evidence type="ECO:0000313" key="2">
    <source>
        <dbReference type="Proteomes" id="UP001526426"/>
    </source>
</evidence>
<keyword evidence="2" id="KW-1185">Reference proteome</keyword>
<protein>
    <submittedName>
        <fullName evidence="1">Uncharacterized protein</fullName>
    </submittedName>
</protein>
<comment type="caution">
    <text evidence="1">The sequence shown here is derived from an EMBL/GenBank/DDBJ whole genome shotgun (WGS) entry which is preliminary data.</text>
</comment>
<reference evidence="1 2" key="1">
    <citation type="submission" date="2021-08" db="EMBL/GenBank/DDBJ databases">
        <title>Draft genome sequence of Spirulina subsalsa with high tolerance to salinity and hype-accumulation of phycocyanin.</title>
        <authorList>
            <person name="Pei H."/>
            <person name="Jiang L."/>
        </authorList>
    </citation>
    <scope>NUCLEOTIDE SEQUENCE [LARGE SCALE GENOMIC DNA]</scope>
    <source>
        <strain evidence="1 2">FACHB-351</strain>
    </source>
</reference>
<dbReference type="EMBL" id="JAIHOM010000176">
    <property type="protein sequence ID" value="MCW6038778.1"/>
    <property type="molecule type" value="Genomic_DNA"/>
</dbReference>